<keyword evidence="1" id="KW-0436">Ligase</keyword>
<name>A0A6A2Z551_HIBSY</name>
<evidence type="ECO:0000313" key="4">
    <source>
        <dbReference type="EMBL" id="KAE8686212.1"/>
    </source>
</evidence>
<evidence type="ECO:0000256" key="1">
    <source>
        <dbReference type="ARBA" id="ARBA00022598"/>
    </source>
</evidence>
<comment type="caution">
    <text evidence="4">The sequence shown here is derived from an EMBL/GenBank/DDBJ whole genome shotgun (WGS) entry which is preliminary data.</text>
</comment>
<evidence type="ECO:0000313" key="5">
    <source>
        <dbReference type="Proteomes" id="UP000436088"/>
    </source>
</evidence>
<accession>A0A6A2Z551</accession>
<dbReference type="SUPFAM" id="SSF56801">
    <property type="entry name" value="Acetyl-CoA synthetase-like"/>
    <property type="match status" value="1"/>
</dbReference>
<dbReference type="Gene3D" id="3.40.50.980">
    <property type="match status" value="1"/>
</dbReference>
<organism evidence="4 5">
    <name type="scientific">Hibiscus syriacus</name>
    <name type="common">Rose of Sharon</name>
    <dbReference type="NCBI Taxonomy" id="106335"/>
    <lineage>
        <taxon>Eukaryota</taxon>
        <taxon>Viridiplantae</taxon>
        <taxon>Streptophyta</taxon>
        <taxon>Embryophyta</taxon>
        <taxon>Tracheophyta</taxon>
        <taxon>Spermatophyta</taxon>
        <taxon>Magnoliopsida</taxon>
        <taxon>eudicotyledons</taxon>
        <taxon>Gunneridae</taxon>
        <taxon>Pentapetalae</taxon>
        <taxon>rosids</taxon>
        <taxon>malvids</taxon>
        <taxon>Malvales</taxon>
        <taxon>Malvaceae</taxon>
        <taxon>Malvoideae</taxon>
        <taxon>Hibiscus</taxon>
    </lineage>
</organism>
<dbReference type="PANTHER" id="PTHR24096">
    <property type="entry name" value="LONG-CHAIN-FATTY-ACID--COA LIGASE"/>
    <property type="match status" value="1"/>
</dbReference>
<evidence type="ECO:0000259" key="3">
    <source>
        <dbReference type="Pfam" id="PF00501"/>
    </source>
</evidence>
<gene>
    <name evidence="4" type="ORF">F3Y22_tig00111071pilonHSYRG00008</name>
</gene>
<sequence length="298" mass="33076">MDPKTGFCHQTGTYSSIRPPIPLPPINQPLPPPNFVSPFSTAPPLTETQLSSSTQPPAQQYLTRNSFLKSVPLPTPCNNVTLYTKTTSLSFSRRLPFISPWFTSLCCRWESSFLPPIHSVPTQKSLTRSNSANPSLPSLLQKPLIKFLLLNVELSSSTLPIRHGCDINSSGTTGRVKGVMITHQNLIAIMAALHHSRMEQAEVVFLERFDFEEMLRAIEKYKVTGMPVSPPLVVAFVKSDLTKKYDLSSLQGLGSGGAPLGKDVSERFKAKFPNVLLVQEDNKDDIDKDKHNWQGRYG</sequence>
<feature type="region of interest" description="Disordered" evidence="2">
    <location>
        <begin position="19"/>
        <end position="56"/>
    </location>
</feature>
<feature type="compositionally biased region" description="Polar residues" evidence="2">
    <location>
        <begin position="46"/>
        <end position="56"/>
    </location>
</feature>
<evidence type="ECO:0000256" key="2">
    <source>
        <dbReference type="SAM" id="MobiDB-lite"/>
    </source>
</evidence>
<dbReference type="Proteomes" id="UP000436088">
    <property type="component" value="Unassembled WGS sequence"/>
</dbReference>
<dbReference type="InterPro" id="IPR000873">
    <property type="entry name" value="AMP-dep_synth/lig_dom"/>
</dbReference>
<dbReference type="AlphaFoldDB" id="A0A6A2Z551"/>
<dbReference type="Pfam" id="PF00501">
    <property type="entry name" value="AMP-binding"/>
    <property type="match status" value="1"/>
</dbReference>
<dbReference type="PANTHER" id="PTHR24096:SF251">
    <property type="entry name" value="4-COUMARATE--COA LIGASE-LIKE 9"/>
    <property type="match status" value="1"/>
</dbReference>
<feature type="domain" description="AMP-dependent synthetase/ligase" evidence="3">
    <location>
        <begin position="201"/>
        <end position="276"/>
    </location>
</feature>
<reference evidence="4" key="1">
    <citation type="submission" date="2019-09" db="EMBL/GenBank/DDBJ databases">
        <title>Draft genome information of white flower Hibiscus syriacus.</title>
        <authorList>
            <person name="Kim Y.-M."/>
        </authorList>
    </citation>
    <scope>NUCLEOTIDE SEQUENCE [LARGE SCALE GENOMIC DNA]</scope>
    <source>
        <strain evidence="4">YM2019G1</strain>
    </source>
</reference>
<proteinExistence type="predicted"/>
<feature type="compositionally biased region" description="Pro residues" evidence="2">
    <location>
        <begin position="19"/>
        <end position="35"/>
    </location>
</feature>
<dbReference type="GO" id="GO:0016405">
    <property type="term" value="F:CoA-ligase activity"/>
    <property type="evidence" value="ECO:0007669"/>
    <property type="project" value="TreeGrafter"/>
</dbReference>
<dbReference type="EMBL" id="VEPZ02001221">
    <property type="protein sequence ID" value="KAE8686212.1"/>
    <property type="molecule type" value="Genomic_DNA"/>
</dbReference>
<keyword evidence="5" id="KW-1185">Reference proteome</keyword>
<protein>
    <recommendedName>
        <fullName evidence="3">AMP-dependent synthetase/ligase domain-containing protein</fullName>
    </recommendedName>
</protein>